<dbReference type="InterPro" id="IPR003657">
    <property type="entry name" value="WRKY_dom"/>
</dbReference>
<dbReference type="GO" id="GO:0003677">
    <property type="term" value="F:DNA binding"/>
    <property type="evidence" value="ECO:0007669"/>
    <property type="project" value="UniProtKB-KW"/>
</dbReference>
<evidence type="ECO:0000313" key="8">
    <source>
        <dbReference type="EMBL" id="KAL1567435.1"/>
    </source>
</evidence>
<dbReference type="InterPro" id="IPR044810">
    <property type="entry name" value="WRKY_plant"/>
</dbReference>
<keyword evidence="3" id="KW-0238">DNA-binding</keyword>
<dbReference type="InterPro" id="IPR036576">
    <property type="entry name" value="WRKY_dom_sf"/>
</dbReference>
<sequence>MDNNRLRSNHFATELEITSSSTETSNASPSSAMAKDLKIASKLRRTALRKRVMSVPIKDIQRLRLKGDHASAPPSDSWAWRKYGQKPIKGSPYPRGYYRCSSSKGCPARKQVERSSADPNMLIVTYSCDHTHPPPPSRNIHHREPPSTATISISEEELEEEGEEEDELGKNEKSIDLDHNQFHEFNLENRFEENLIHGCEYGWLTDFESRSNWILESAILVEERRNTEIEMAMIFSMRGEEEEEEEDLFAGLGELPECSTVFRHGLAQMEAETGDHRLRVGPCAGP</sequence>
<dbReference type="SMART" id="SM00774">
    <property type="entry name" value="WRKY"/>
    <property type="match status" value="1"/>
</dbReference>
<dbReference type="AlphaFoldDB" id="A0ABD1IFE4"/>
<evidence type="ECO:0000256" key="6">
    <source>
        <dbReference type="SAM" id="MobiDB-lite"/>
    </source>
</evidence>
<dbReference type="Pfam" id="PF03106">
    <property type="entry name" value="WRKY"/>
    <property type="match status" value="1"/>
</dbReference>
<dbReference type="SUPFAM" id="SSF118290">
    <property type="entry name" value="WRKY DNA-binding domain"/>
    <property type="match status" value="1"/>
</dbReference>
<feature type="domain" description="WRKY" evidence="7">
    <location>
        <begin position="69"/>
        <end position="135"/>
    </location>
</feature>
<keyword evidence="2" id="KW-0805">Transcription regulation</keyword>
<gene>
    <name evidence="8" type="primary">WRKY65</name>
    <name evidence="8" type="ORF">AAHA92_02914</name>
</gene>
<evidence type="ECO:0000256" key="3">
    <source>
        <dbReference type="ARBA" id="ARBA00023125"/>
    </source>
</evidence>
<reference evidence="8 9" key="1">
    <citation type="submission" date="2024-06" db="EMBL/GenBank/DDBJ databases">
        <title>A chromosome level genome sequence of Diviner's sage (Salvia divinorum).</title>
        <authorList>
            <person name="Ford S.A."/>
            <person name="Ro D.-K."/>
            <person name="Ness R.W."/>
            <person name="Phillips M.A."/>
        </authorList>
    </citation>
    <scope>NUCLEOTIDE SEQUENCE [LARGE SCALE GENOMIC DNA]</scope>
    <source>
        <strain evidence="8">SAF-2024a</strain>
        <tissue evidence="8">Leaf</tissue>
    </source>
</reference>
<dbReference type="EMBL" id="JBEAFC010000002">
    <property type="protein sequence ID" value="KAL1567435.1"/>
    <property type="molecule type" value="Genomic_DNA"/>
</dbReference>
<dbReference type="Gene3D" id="2.20.25.80">
    <property type="entry name" value="WRKY domain"/>
    <property type="match status" value="1"/>
</dbReference>
<protein>
    <submittedName>
        <fullName evidence="8">WRKY Transcription Factor</fullName>
    </submittedName>
</protein>
<comment type="caution">
    <text evidence="8">The sequence shown here is derived from an EMBL/GenBank/DDBJ whole genome shotgun (WGS) entry which is preliminary data.</text>
</comment>
<evidence type="ECO:0000256" key="2">
    <source>
        <dbReference type="ARBA" id="ARBA00023015"/>
    </source>
</evidence>
<keyword evidence="4" id="KW-0804">Transcription</keyword>
<dbReference type="FunFam" id="2.20.25.80:FF:000004">
    <property type="entry name" value="WRKY transcription factor 65"/>
    <property type="match status" value="1"/>
</dbReference>
<evidence type="ECO:0000259" key="7">
    <source>
        <dbReference type="PROSITE" id="PS50811"/>
    </source>
</evidence>
<organism evidence="8 9">
    <name type="scientific">Salvia divinorum</name>
    <name type="common">Maria pastora</name>
    <name type="synonym">Diviner's sage</name>
    <dbReference type="NCBI Taxonomy" id="28513"/>
    <lineage>
        <taxon>Eukaryota</taxon>
        <taxon>Viridiplantae</taxon>
        <taxon>Streptophyta</taxon>
        <taxon>Embryophyta</taxon>
        <taxon>Tracheophyta</taxon>
        <taxon>Spermatophyta</taxon>
        <taxon>Magnoliopsida</taxon>
        <taxon>eudicotyledons</taxon>
        <taxon>Gunneridae</taxon>
        <taxon>Pentapetalae</taxon>
        <taxon>asterids</taxon>
        <taxon>lamiids</taxon>
        <taxon>Lamiales</taxon>
        <taxon>Lamiaceae</taxon>
        <taxon>Nepetoideae</taxon>
        <taxon>Mentheae</taxon>
        <taxon>Salviinae</taxon>
        <taxon>Salvia</taxon>
        <taxon>Salvia subgen. Calosphace</taxon>
    </lineage>
</organism>
<evidence type="ECO:0000256" key="1">
    <source>
        <dbReference type="ARBA" id="ARBA00004123"/>
    </source>
</evidence>
<dbReference type="PANTHER" id="PTHR32096:SF19">
    <property type="entry name" value="OS01G0750100 PROTEIN"/>
    <property type="match status" value="1"/>
</dbReference>
<feature type="region of interest" description="Disordered" evidence="6">
    <location>
        <begin position="1"/>
        <end position="34"/>
    </location>
</feature>
<accession>A0ABD1IFE4</accession>
<feature type="compositionally biased region" description="Low complexity" evidence="6">
    <location>
        <begin position="12"/>
        <end position="32"/>
    </location>
</feature>
<evidence type="ECO:0000313" key="9">
    <source>
        <dbReference type="Proteomes" id="UP001567538"/>
    </source>
</evidence>
<dbReference type="PANTHER" id="PTHR32096">
    <property type="entry name" value="WRKY TRANSCRIPTION FACTOR 30-RELATED-RELATED"/>
    <property type="match status" value="1"/>
</dbReference>
<dbReference type="GO" id="GO:0005634">
    <property type="term" value="C:nucleus"/>
    <property type="evidence" value="ECO:0007669"/>
    <property type="project" value="UniProtKB-SubCell"/>
</dbReference>
<dbReference type="PROSITE" id="PS50811">
    <property type="entry name" value="WRKY"/>
    <property type="match status" value="1"/>
</dbReference>
<keyword evidence="9" id="KW-1185">Reference proteome</keyword>
<keyword evidence="5" id="KW-0539">Nucleus</keyword>
<comment type="subcellular location">
    <subcellularLocation>
        <location evidence="1">Nucleus</location>
    </subcellularLocation>
</comment>
<evidence type="ECO:0000256" key="4">
    <source>
        <dbReference type="ARBA" id="ARBA00023163"/>
    </source>
</evidence>
<evidence type="ECO:0000256" key="5">
    <source>
        <dbReference type="ARBA" id="ARBA00023242"/>
    </source>
</evidence>
<dbReference type="Proteomes" id="UP001567538">
    <property type="component" value="Unassembled WGS sequence"/>
</dbReference>
<name>A0ABD1IFE4_SALDI</name>
<proteinExistence type="predicted"/>